<sequence length="47" mass="4963">MGSRHSRRRISAITALAHIPGTHTVLAAGALSDPSTEDKLTIARLDP</sequence>
<keyword evidence="2" id="KW-1185">Reference proteome</keyword>
<evidence type="ECO:0000313" key="1">
    <source>
        <dbReference type="EMBL" id="SEG95598.1"/>
    </source>
</evidence>
<organism evidence="1 2">
    <name type="scientific">Nonomuraea solani</name>
    <dbReference type="NCBI Taxonomy" id="1144553"/>
    <lineage>
        <taxon>Bacteria</taxon>
        <taxon>Bacillati</taxon>
        <taxon>Actinomycetota</taxon>
        <taxon>Actinomycetes</taxon>
        <taxon>Streptosporangiales</taxon>
        <taxon>Streptosporangiaceae</taxon>
        <taxon>Nonomuraea</taxon>
    </lineage>
</organism>
<dbReference type="AlphaFoldDB" id="A0A1H6ECP3"/>
<dbReference type="EMBL" id="FNVT01000009">
    <property type="protein sequence ID" value="SEG95598.1"/>
    <property type="molecule type" value="Genomic_DNA"/>
</dbReference>
<gene>
    <name evidence="1" type="ORF">SAMN05444920_109110</name>
</gene>
<name>A0A1H6ECP3_9ACTN</name>
<proteinExistence type="predicted"/>
<evidence type="ECO:0000313" key="2">
    <source>
        <dbReference type="Proteomes" id="UP000236732"/>
    </source>
</evidence>
<reference evidence="1 2" key="1">
    <citation type="submission" date="2016-10" db="EMBL/GenBank/DDBJ databases">
        <authorList>
            <person name="de Groot N.N."/>
        </authorList>
    </citation>
    <scope>NUCLEOTIDE SEQUENCE [LARGE SCALE GENOMIC DNA]</scope>
    <source>
        <strain evidence="1 2">CGMCC 4.7037</strain>
    </source>
</reference>
<dbReference type="Proteomes" id="UP000236732">
    <property type="component" value="Unassembled WGS sequence"/>
</dbReference>
<protein>
    <submittedName>
        <fullName evidence="1">Uncharacterized protein</fullName>
    </submittedName>
</protein>
<accession>A0A1H6ECP3</accession>